<dbReference type="GeneTree" id="ENSGT00940000157167"/>
<dbReference type="Proteomes" id="UP000265120">
    <property type="component" value="Chromosome 18"/>
</dbReference>
<dbReference type="InterPro" id="IPR012677">
    <property type="entry name" value="Nucleotide-bd_a/b_plait_sf"/>
</dbReference>
<reference evidence="19 20" key="1">
    <citation type="journal article" date="2014" name="Nat. Genet.">
        <title>Whole-genome sequence of a flatfish provides insights into ZW sex chromosome evolution and adaptation to a benthic lifestyle.</title>
        <authorList>
            <person name="Chen S."/>
            <person name="Zhang G."/>
            <person name="Shao C."/>
            <person name="Huang Q."/>
            <person name="Liu G."/>
            <person name="Zhang P."/>
            <person name="Song W."/>
            <person name="An N."/>
            <person name="Chalopin D."/>
            <person name="Volff J.N."/>
            <person name="Hong Y."/>
            <person name="Li Q."/>
            <person name="Sha Z."/>
            <person name="Zhou H."/>
            <person name="Xie M."/>
            <person name="Yu Q."/>
            <person name="Liu Y."/>
            <person name="Xiang H."/>
            <person name="Wang N."/>
            <person name="Wu K."/>
            <person name="Yang C."/>
            <person name="Zhou Q."/>
            <person name="Liao X."/>
            <person name="Yang L."/>
            <person name="Hu Q."/>
            <person name="Zhang J."/>
            <person name="Meng L."/>
            <person name="Jin L."/>
            <person name="Tian Y."/>
            <person name="Lian J."/>
            <person name="Yang J."/>
            <person name="Miao G."/>
            <person name="Liu S."/>
            <person name="Liang Z."/>
            <person name="Yan F."/>
            <person name="Li Y."/>
            <person name="Sun B."/>
            <person name="Zhang H."/>
            <person name="Zhang J."/>
            <person name="Zhu Y."/>
            <person name="Du M."/>
            <person name="Zhao Y."/>
            <person name="Schartl M."/>
            <person name="Tang Q."/>
            <person name="Wang J."/>
        </authorList>
    </citation>
    <scope>NUCLEOTIDE SEQUENCE</scope>
</reference>
<dbReference type="RefSeq" id="XP_008329507.1">
    <property type="nucleotide sequence ID" value="XM_008331285.3"/>
</dbReference>
<evidence type="ECO:0000256" key="3">
    <source>
        <dbReference type="ARBA" id="ARBA00022481"/>
    </source>
</evidence>
<protein>
    <recommendedName>
        <fullName evidence="14">Transformer-2 protein homolog alpha</fullName>
    </recommendedName>
    <alternativeName>
        <fullName evidence="15">Transformer-2 protein homolog A</fullName>
    </alternativeName>
</protein>
<dbReference type="Pfam" id="PF00076">
    <property type="entry name" value="RRM_1"/>
    <property type="match status" value="1"/>
</dbReference>
<comment type="similarity">
    <text evidence="2">Belongs to the splicing factor SR family.</text>
</comment>
<evidence type="ECO:0000256" key="4">
    <source>
        <dbReference type="ARBA" id="ARBA00022499"/>
    </source>
</evidence>
<dbReference type="GO" id="GO:0008380">
    <property type="term" value="P:RNA splicing"/>
    <property type="evidence" value="ECO:0007669"/>
    <property type="project" value="UniProtKB-KW"/>
</dbReference>
<feature type="region of interest" description="Disordered" evidence="17">
    <location>
        <begin position="1"/>
        <end position="134"/>
    </location>
</feature>
<dbReference type="InterPro" id="IPR000504">
    <property type="entry name" value="RRM_dom"/>
</dbReference>
<dbReference type="InterPro" id="IPR050441">
    <property type="entry name" value="RBM"/>
</dbReference>
<dbReference type="InParanoid" id="A0A3P8VXM5"/>
<evidence type="ECO:0000256" key="12">
    <source>
        <dbReference type="ARBA" id="ARBA00056621"/>
    </source>
</evidence>
<feature type="compositionally biased region" description="Gly residues" evidence="17">
    <location>
        <begin position="232"/>
        <end position="247"/>
    </location>
</feature>
<feature type="compositionally biased region" description="Basic residues" evidence="17">
    <location>
        <begin position="51"/>
        <end position="83"/>
    </location>
</feature>
<dbReference type="PANTHER" id="PTHR48034">
    <property type="entry name" value="TRANSFORMER-2 SEX-DETERMINING PROTEIN-RELATED"/>
    <property type="match status" value="1"/>
</dbReference>
<evidence type="ECO:0000256" key="16">
    <source>
        <dbReference type="PROSITE-ProRule" id="PRU00176"/>
    </source>
</evidence>
<name>A0A3P8VXM5_CYNSE</name>
<keyword evidence="10" id="KW-0508">mRNA splicing</keyword>
<evidence type="ECO:0000313" key="20">
    <source>
        <dbReference type="Proteomes" id="UP000265120"/>
    </source>
</evidence>
<feature type="region of interest" description="Disordered" evidence="17">
    <location>
        <begin position="271"/>
        <end position="301"/>
    </location>
</feature>
<keyword evidence="5" id="KW-0597">Phosphoprotein</keyword>
<keyword evidence="6" id="KW-0507">mRNA processing</keyword>
<evidence type="ECO:0000313" key="19">
    <source>
        <dbReference type="Ensembl" id="ENSCSEP00000019042.1"/>
    </source>
</evidence>
<keyword evidence="7" id="KW-0832">Ubl conjugation</keyword>
<keyword evidence="3" id="KW-0488">Methylation</keyword>
<evidence type="ECO:0000256" key="2">
    <source>
        <dbReference type="ARBA" id="ARBA00010269"/>
    </source>
</evidence>
<keyword evidence="20" id="KW-1185">Reference proteome</keyword>
<evidence type="ECO:0000259" key="18">
    <source>
        <dbReference type="PROSITE" id="PS50102"/>
    </source>
</evidence>
<dbReference type="InterPro" id="IPR035979">
    <property type="entry name" value="RBD_domain_sf"/>
</dbReference>
<evidence type="ECO:0000256" key="8">
    <source>
        <dbReference type="ARBA" id="ARBA00022884"/>
    </source>
</evidence>
<evidence type="ECO:0000256" key="1">
    <source>
        <dbReference type="ARBA" id="ARBA00004123"/>
    </source>
</evidence>
<comment type="subunit">
    <text evidence="13">Binds to A3 enhancer proteins SRp75, SRp55, SRp40 and SRp30. Interacts with ILDR1 (via C-terminus) and ILDR2.</text>
</comment>
<evidence type="ECO:0000256" key="7">
    <source>
        <dbReference type="ARBA" id="ARBA00022843"/>
    </source>
</evidence>
<feature type="region of interest" description="Disordered" evidence="17">
    <location>
        <begin position="213"/>
        <end position="259"/>
    </location>
</feature>
<evidence type="ECO:0000256" key="9">
    <source>
        <dbReference type="ARBA" id="ARBA00022990"/>
    </source>
</evidence>
<keyword evidence="8 16" id="KW-0694">RNA-binding</keyword>
<sequence>MSDTKEVKREARESRAQSKSDHGSPARAKSESRSGSRSHSRASKHSESRSHSRSRSRSHTRRHSYRRHSRSHSRSYSRKKSHSRSFSPEYRSRRGESDSPMSDRRRHGSNRSHGFTKESDSHDKDADVRANPDPSTCLGVFGLSLYTTERDLREVFSRYGPLAGVNVVYDQRTGRSRGFAFVYFERMEDSKEAMERANGMELDGRRIRVDFSITKRPHTPTPGIYMGRPTHNGGGGGGGGGGSGGGSSSRRGRDSYYDRGYDRYDRYDEYDYRYSRRRSPSPYYSRYRSRSRSRSFSPRQY</sequence>
<proteinExistence type="inferred from homology"/>
<dbReference type="Ensembl" id="ENSCSET00000019276.1">
    <property type="protein sequence ID" value="ENSCSEP00000019042.1"/>
    <property type="gene ID" value="ENSCSEG00000012193.1"/>
</dbReference>
<dbReference type="GeneID" id="103394130"/>
<dbReference type="GO" id="GO:0006397">
    <property type="term" value="P:mRNA processing"/>
    <property type="evidence" value="ECO:0007669"/>
    <property type="project" value="UniProtKB-KW"/>
</dbReference>
<dbReference type="PROSITE" id="PS50102">
    <property type="entry name" value="RRM"/>
    <property type="match status" value="1"/>
</dbReference>
<feature type="compositionally biased region" description="Basic and acidic residues" evidence="17">
    <location>
        <begin position="115"/>
        <end position="130"/>
    </location>
</feature>
<dbReference type="AlphaFoldDB" id="A0A3P8VXM5"/>
<feature type="compositionally biased region" description="Basic and acidic residues" evidence="17">
    <location>
        <begin position="1"/>
        <end position="34"/>
    </location>
</feature>
<comment type="subcellular location">
    <subcellularLocation>
        <location evidence="1">Nucleus</location>
    </subcellularLocation>
</comment>
<evidence type="ECO:0000256" key="17">
    <source>
        <dbReference type="SAM" id="MobiDB-lite"/>
    </source>
</evidence>
<dbReference type="OMA" id="GFISMST"/>
<dbReference type="STRING" id="244447.ENSCSEP00000019042"/>
<feature type="compositionally biased region" description="Basic and acidic residues" evidence="17">
    <location>
        <begin position="90"/>
        <end position="103"/>
    </location>
</feature>
<evidence type="ECO:0000256" key="13">
    <source>
        <dbReference type="ARBA" id="ARBA00065043"/>
    </source>
</evidence>
<dbReference type="CDD" id="cd12363">
    <property type="entry name" value="RRM_TRA2"/>
    <property type="match status" value="1"/>
</dbReference>
<dbReference type="OrthoDB" id="439808at2759"/>
<dbReference type="FunFam" id="3.30.70.330:FF:000200">
    <property type="entry name" value="transformer-2 protein homolog alpha"/>
    <property type="match status" value="1"/>
</dbReference>
<dbReference type="Gene3D" id="3.30.70.330">
    <property type="match status" value="1"/>
</dbReference>
<evidence type="ECO:0000256" key="11">
    <source>
        <dbReference type="ARBA" id="ARBA00023242"/>
    </source>
</evidence>
<evidence type="ECO:0000256" key="5">
    <source>
        <dbReference type="ARBA" id="ARBA00022553"/>
    </source>
</evidence>
<dbReference type="GO" id="GO:0005634">
    <property type="term" value="C:nucleus"/>
    <property type="evidence" value="ECO:0007669"/>
    <property type="project" value="UniProtKB-SubCell"/>
</dbReference>
<dbReference type="GO" id="GO:0003723">
    <property type="term" value="F:RNA binding"/>
    <property type="evidence" value="ECO:0007669"/>
    <property type="project" value="UniProtKB-UniRule"/>
</dbReference>
<feature type="domain" description="RRM" evidence="18">
    <location>
        <begin position="136"/>
        <end position="214"/>
    </location>
</feature>
<dbReference type="CTD" id="29896"/>
<evidence type="ECO:0000256" key="15">
    <source>
        <dbReference type="ARBA" id="ARBA00077153"/>
    </source>
</evidence>
<accession>A0A3P8VXM5</accession>
<dbReference type="SUPFAM" id="SSF54928">
    <property type="entry name" value="RNA-binding domain, RBD"/>
    <property type="match status" value="1"/>
</dbReference>
<keyword evidence="11" id="KW-0539">Nucleus</keyword>
<evidence type="ECO:0000256" key="14">
    <source>
        <dbReference type="ARBA" id="ARBA00073289"/>
    </source>
</evidence>
<evidence type="ECO:0000256" key="6">
    <source>
        <dbReference type="ARBA" id="ARBA00022664"/>
    </source>
</evidence>
<comment type="function">
    <text evidence="12">Sequence-specific RNA-binding protein which participates in the control of pre-mRNA splicing.</text>
</comment>
<keyword evidence="4" id="KW-1017">Isopeptide bond</keyword>
<reference evidence="19" key="3">
    <citation type="submission" date="2025-09" db="UniProtKB">
        <authorList>
            <consortium name="Ensembl"/>
        </authorList>
    </citation>
    <scope>IDENTIFICATION</scope>
</reference>
<evidence type="ECO:0000256" key="10">
    <source>
        <dbReference type="ARBA" id="ARBA00023187"/>
    </source>
</evidence>
<reference evidence="19" key="2">
    <citation type="submission" date="2025-08" db="UniProtKB">
        <authorList>
            <consortium name="Ensembl"/>
        </authorList>
    </citation>
    <scope>IDENTIFICATION</scope>
</reference>
<organism evidence="19 20">
    <name type="scientific">Cynoglossus semilaevis</name>
    <name type="common">Tongue sole</name>
    <dbReference type="NCBI Taxonomy" id="244447"/>
    <lineage>
        <taxon>Eukaryota</taxon>
        <taxon>Metazoa</taxon>
        <taxon>Chordata</taxon>
        <taxon>Craniata</taxon>
        <taxon>Vertebrata</taxon>
        <taxon>Euteleostomi</taxon>
        <taxon>Actinopterygii</taxon>
        <taxon>Neopterygii</taxon>
        <taxon>Teleostei</taxon>
        <taxon>Neoteleostei</taxon>
        <taxon>Acanthomorphata</taxon>
        <taxon>Carangaria</taxon>
        <taxon>Pleuronectiformes</taxon>
        <taxon>Pleuronectoidei</taxon>
        <taxon>Cynoglossidae</taxon>
        <taxon>Cynoglossinae</taxon>
        <taxon>Cynoglossus</taxon>
    </lineage>
</organism>
<keyword evidence="9" id="KW-0007">Acetylation</keyword>
<dbReference type="SMART" id="SM00360">
    <property type="entry name" value="RRM"/>
    <property type="match status" value="1"/>
</dbReference>